<dbReference type="EMBL" id="BNAT01000025">
    <property type="protein sequence ID" value="GHE41907.1"/>
    <property type="molecule type" value="Genomic_DNA"/>
</dbReference>
<feature type="compositionally biased region" description="Polar residues" evidence="1">
    <location>
        <begin position="11"/>
        <end position="20"/>
    </location>
</feature>
<evidence type="ECO:0000256" key="1">
    <source>
        <dbReference type="SAM" id="MobiDB-lite"/>
    </source>
</evidence>
<evidence type="ECO:0000313" key="3">
    <source>
        <dbReference type="Proteomes" id="UP000603227"/>
    </source>
</evidence>
<feature type="compositionally biased region" description="Basic and acidic residues" evidence="1">
    <location>
        <begin position="36"/>
        <end position="57"/>
    </location>
</feature>
<dbReference type="AlphaFoldDB" id="A0A918ZA71"/>
<sequence>MLRDRVARPTGRNTAITTTPRVKPRPSGEGIYGTDDPFRNIDDMESERPRELTPSHP</sequence>
<name>A0A918ZA71_9ACTN</name>
<proteinExistence type="predicted"/>
<gene>
    <name evidence="2" type="ORF">GCM10017771_61370</name>
</gene>
<organism evidence="2 3">
    <name type="scientific">Streptomyces capitiformicae</name>
    <dbReference type="NCBI Taxonomy" id="2014920"/>
    <lineage>
        <taxon>Bacteria</taxon>
        <taxon>Bacillati</taxon>
        <taxon>Actinomycetota</taxon>
        <taxon>Actinomycetes</taxon>
        <taxon>Kitasatosporales</taxon>
        <taxon>Streptomycetaceae</taxon>
        <taxon>Streptomyces</taxon>
    </lineage>
</organism>
<protein>
    <submittedName>
        <fullName evidence="2">Uncharacterized protein</fullName>
    </submittedName>
</protein>
<comment type="caution">
    <text evidence="2">The sequence shown here is derived from an EMBL/GenBank/DDBJ whole genome shotgun (WGS) entry which is preliminary data.</text>
</comment>
<accession>A0A918ZA71</accession>
<feature type="region of interest" description="Disordered" evidence="1">
    <location>
        <begin position="1"/>
        <end position="57"/>
    </location>
</feature>
<dbReference type="Proteomes" id="UP000603227">
    <property type="component" value="Unassembled WGS sequence"/>
</dbReference>
<evidence type="ECO:0000313" key="2">
    <source>
        <dbReference type="EMBL" id="GHE41907.1"/>
    </source>
</evidence>
<reference evidence="2" key="2">
    <citation type="submission" date="2020-09" db="EMBL/GenBank/DDBJ databases">
        <authorList>
            <person name="Sun Q."/>
            <person name="Zhou Y."/>
        </authorList>
    </citation>
    <scope>NUCLEOTIDE SEQUENCE</scope>
    <source>
        <strain evidence="2">CGMCC 4.7403</strain>
    </source>
</reference>
<reference evidence="2" key="1">
    <citation type="journal article" date="2014" name="Int. J. Syst. Evol. Microbiol.">
        <title>Complete genome sequence of Corynebacterium casei LMG S-19264T (=DSM 44701T), isolated from a smear-ripened cheese.</title>
        <authorList>
            <consortium name="US DOE Joint Genome Institute (JGI-PGF)"/>
            <person name="Walter F."/>
            <person name="Albersmeier A."/>
            <person name="Kalinowski J."/>
            <person name="Ruckert C."/>
        </authorList>
    </citation>
    <scope>NUCLEOTIDE SEQUENCE</scope>
    <source>
        <strain evidence="2">CGMCC 4.7403</strain>
    </source>
</reference>
<keyword evidence="3" id="KW-1185">Reference proteome</keyword>